<accession>F2NPA5</accession>
<dbReference type="AlphaFoldDB" id="F2NPA5"/>
<sequence length="154" mass="16792">MRALVQRVSEARVVVEGEVVGEIEKGFLVLVGAHHSDTPEDAAYLARKIAGLRVFPDEAGKMNLSLKDVGGAVLAVSQFTLYADTRKGNRPSFTQAAPSDTGKRLYERFVDLLVQEGLHVETGVFGAHMQVHLVNDGPVTILIDSADRLRPSRR</sequence>
<dbReference type="GO" id="GO:0106026">
    <property type="term" value="F:Gly-tRNA(Ala) deacylase activity"/>
    <property type="evidence" value="ECO:0007669"/>
    <property type="project" value="UniProtKB-UniRule"/>
</dbReference>
<keyword evidence="2" id="KW-0963">Cytoplasm</keyword>
<dbReference type="STRING" id="869210.Marky_1166"/>
<comment type="domain">
    <text evidence="2">A Gly-cisPro motif from one monomer fits into the active site of the other monomer to allow specific chiral rejection of L-amino acids.</text>
</comment>
<dbReference type="GO" id="GO:0019478">
    <property type="term" value="P:D-amino acid catabolic process"/>
    <property type="evidence" value="ECO:0007669"/>
    <property type="project" value="UniProtKB-UniRule"/>
</dbReference>
<comment type="subcellular location">
    <subcellularLocation>
        <location evidence="2">Cytoplasm</location>
    </subcellularLocation>
</comment>
<comment type="subunit">
    <text evidence="2">Homodimer.</text>
</comment>
<proteinExistence type="inferred from homology"/>
<dbReference type="PANTHER" id="PTHR10472">
    <property type="entry name" value="D-TYROSYL-TRNA TYR DEACYLASE"/>
    <property type="match status" value="1"/>
</dbReference>
<dbReference type="Proteomes" id="UP000007030">
    <property type="component" value="Chromosome"/>
</dbReference>
<evidence type="ECO:0000313" key="3">
    <source>
        <dbReference type="EMBL" id="AEB11906.1"/>
    </source>
</evidence>
<comment type="function">
    <text evidence="2">An aminoacyl-tRNA editing enzyme that deacylates mischarged D-aminoacyl-tRNAs. Also deacylates mischarged glycyl-tRNA(Ala), protecting cells against glycine mischarging by AlaRS. Acts via tRNA-based rather than protein-based catalysis; rejects L-amino acids rather than detecting D-amino acids in the active site. By recycling D-aminoacyl-tRNA to D-amino acids and free tRNA molecules, this enzyme counteracts the toxicity associated with the formation of D-aminoacyl-tRNA entities in vivo and helps enforce protein L-homochirality.</text>
</comment>
<gene>
    <name evidence="2" type="primary">dtd</name>
    <name evidence="3" type="ordered locus">Marky_1166</name>
</gene>
<keyword evidence="4" id="KW-1185">Reference proteome</keyword>
<evidence type="ECO:0000313" key="4">
    <source>
        <dbReference type="Proteomes" id="UP000007030"/>
    </source>
</evidence>
<dbReference type="CDD" id="cd00563">
    <property type="entry name" value="Dtyr_deacylase"/>
    <property type="match status" value="1"/>
</dbReference>
<dbReference type="EMBL" id="CP002630">
    <property type="protein sequence ID" value="AEB11906.1"/>
    <property type="molecule type" value="Genomic_DNA"/>
</dbReference>
<dbReference type="RefSeq" id="WP_013703953.1">
    <property type="nucleotide sequence ID" value="NC_015387.1"/>
</dbReference>
<dbReference type="GO" id="GO:0005737">
    <property type="term" value="C:cytoplasm"/>
    <property type="evidence" value="ECO:0007669"/>
    <property type="project" value="UniProtKB-SubCell"/>
</dbReference>
<dbReference type="Pfam" id="PF02580">
    <property type="entry name" value="Tyr_Deacylase"/>
    <property type="match status" value="1"/>
</dbReference>
<dbReference type="GO" id="GO:0051500">
    <property type="term" value="F:D-tyrosyl-tRNA(Tyr) deacylase activity"/>
    <property type="evidence" value="ECO:0007669"/>
    <property type="project" value="TreeGrafter"/>
</dbReference>
<comment type="catalytic activity">
    <reaction evidence="2">
        <text>a D-aminoacyl-tRNA + H2O = a tRNA + a D-alpha-amino acid + H(+)</text>
        <dbReference type="Rhea" id="RHEA:13953"/>
        <dbReference type="Rhea" id="RHEA-COMP:10123"/>
        <dbReference type="Rhea" id="RHEA-COMP:10124"/>
        <dbReference type="ChEBI" id="CHEBI:15377"/>
        <dbReference type="ChEBI" id="CHEBI:15378"/>
        <dbReference type="ChEBI" id="CHEBI:59871"/>
        <dbReference type="ChEBI" id="CHEBI:78442"/>
        <dbReference type="ChEBI" id="CHEBI:79333"/>
        <dbReference type="EC" id="3.1.1.96"/>
    </reaction>
</comment>
<dbReference type="EC" id="3.1.1.-" evidence="2"/>
<evidence type="ECO:0000256" key="2">
    <source>
        <dbReference type="HAMAP-Rule" id="MF_00518"/>
    </source>
</evidence>
<dbReference type="eggNOG" id="COG1490">
    <property type="taxonomic scope" value="Bacteria"/>
</dbReference>
<feature type="short sequence motif" description="Gly-cisPro motif, important for rejection of L-amino acids" evidence="2">
    <location>
        <begin position="137"/>
        <end position="138"/>
    </location>
</feature>
<organism evidence="3 4">
    <name type="scientific">Marinithermus hydrothermalis (strain DSM 14884 / JCM 11576 / T1)</name>
    <dbReference type="NCBI Taxonomy" id="869210"/>
    <lineage>
        <taxon>Bacteria</taxon>
        <taxon>Thermotogati</taxon>
        <taxon>Deinococcota</taxon>
        <taxon>Deinococci</taxon>
        <taxon>Thermales</taxon>
        <taxon>Thermaceae</taxon>
        <taxon>Marinithermus</taxon>
    </lineage>
</organism>
<dbReference type="KEGG" id="mhd:Marky_1166"/>
<dbReference type="GO" id="GO:0000049">
    <property type="term" value="F:tRNA binding"/>
    <property type="evidence" value="ECO:0007669"/>
    <property type="project" value="UniProtKB-UniRule"/>
</dbReference>
<dbReference type="SUPFAM" id="SSF69500">
    <property type="entry name" value="DTD-like"/>
    <property type="match status" value="1"/>
</dbReference>
<dbReference type="PANTHER" id="PTHR10472:SF5">
    <property type="entry name" value="D-AMINOACYL-TRNA DEACYLASE 1"/>
    <property type="match status" value="1"/>
</dbReference>
<dbReference type="EC" id="3.1.1.96" evidence="2"/>
<comment type="similarity">
    <text evidence="1 2">Belongs to the DTD family.</text>
</comment>
<protein>
    <recommendedName>
        <fullName evidence="2">D-aminoacyl-tRNA deacylase</fullName>
        <shortName evidence="2">DTD</shortName>
        <ecNumber evidence="2">3.1.1.96</ecNumber>
    </recommendedName>
    <alternativeName>
        <fullName evidence="2">Gly-tRNA(Ala) deacylase</fullName>
        <ecNumber evidence="2">3.1.1.-</ecNumber>
    </alternativeName>
</protein>
<dbReference type="OrthoDB" id="9801395at2"/>
<reference evidence="3 4" key="1">
    <citation type="journal article" date="2012" name="Stand. Genomic Sci.">
        <title>Complete genome sequence of the aerobic, heterotroph Marinithermus hydrothermalis type strain (T1(T)) from a deep-sea hydrothermal vent chimney.</title>
        <authorList>
            <person name="Copeland A."/>
            <person name="Gu W."/>
            <person name="Yasawong M."/>
            <person name="Lapidus A."/>
            <person name="Lucas S."/>
            <person name="Deshpande S."/>
            <person name="Pagani I."/>
            <person name="Tapia R."/>
            <person name="Cheng J.F."/>
            <person name="Goodwin L.A."/>
            <person name="Pitluck S."/>
            <person name="Liolios K."/>
            <person name="Ivanova N."/>
            <person name="Mavromatis K."/>
            <person name="Mikhailova N."/>
            <person name="Pati A."/>
            <person name="Chen A."/>
            <person name="Palaniappan K."/>
            <person name="Land M."/>
            <person name="Pan C."/>
            <person name="Brambilla E.M."/>
            <person name="Rohde M."/>
            <person name="Tindall B.J."/>
            <person name="Sikorski J."/>
            <person name="Goker M."/>
            <person name="Detter J.C."/>
            <person name="Bristow J."/>
            <person name="Eisen J.A."/>
            <person name="Markowitz V."/>
            <person name="Hugenholtz P."/>
            <person name="Kyrpides N.C."/>
            <person name="Klenk H.P."/>
            <person name="Woyke T."/>
        </authorList>
    </citation>
    <scope>NUCLEOTIDE SEQUENCE [LARGE SCALE GENOMIC DNA]</scope>
    <source>
        <strain evidence="4">DSM 14884 / JCM 11576 / T1</strain>
    </source>
</reference>
<keyword evidence="2" id="KW-0378">Hydrolase</keyword>
<keyword evidence="2" id="KW-0694">RNA-binding</keyword>
<dbReference type="NCBIfam" id="TIGR00256">
    <property type="entry name" value="D-aminoacyl-tRNA deacylase"/>
    <property type="match status" value="1"/>
</dbReference>
<dbReference type="Gene3D" id="3.50.80.10">
    <property type="entry name" value="D-tyrosyl-tRNA(Tyr) deacylase"/>
    <property type="match status" value="1"/>
</dbReference>
<keyword evidence="2" id="KW-0820">tRNA-binding</keyword>
<name>F2NPA5_MARHT</name>
<dbReference type="GO" id="GO:0043908">
    <property type="term" value="F:Ser(Gly)-tRNA(Ala) hydrolase activity"/>
    <property type="evidence" value="ECO:0007669"/>
    <property type="project" value="UniProtKB-UniRule"/>
</dbReference>
<dbReference type="InterPro" id="IPR023509">
    <property type="entry name" value="DTD-like_sf"/>
</dbReference>
<dbReference type="FunFam" id="3.50.80.10:FF:000001">
    <property type="entry name" value="D-aminoacyl-tRNA deacylase"/>
    <property type="match status" value="1"/>
</dbReference>
<dbReference type="HOGENOM" id="CLU_076901_1_0_0"/>
<dbReference type="HAMAP" id="MF_00518">
    <property type="entry name" value="Deacylase_Dtd"/>
    <property type="match status" value="1"/>
</dbReference>
<evidence type="ECO:0000256" key="1">
    <source>
        <dbReference type="ARBA" id="ARBA00009673"/>
    </source>
</evidence>
<dbReference type="InterPro" id="IPR003732">
    <property type="entry name" value="Daa-tRNA_deacyls_DTD"/>
</dbReference>
<comment type="catalytic activity">
    <reaction evidence="2">
        <text>glycyl-tRNA(Ala) + H2O = tRNA(Ala) + glycine + H(+)</text>
        <dbReference type="Rhea" id="RHEA:53744"/>
        <dbReference type="Rhea" id="RHEA-COMP:9657"/>
        <dbReference type="Rhea" id="RHEA-COMP:13640"/>
        <dbReference type="ChEBI" id="CHEBI:15377"/>
        <dbReference type="ChEBI" id="CHEBI:15378"/>
        <dbReference type="ChEBI" id="CHEBI:57305"/>
        <dbReference type="ChEBI" id="CHEBI:78442"/>
        <dbReference type="ChEBI" id="CHEBI:78522"/>
    </reaction>
</comment>